<dbReference type="GO" id="GO:0005525">
    <property type="term" value="F:GTP binding"/>
    <property type="evidence" value="ECO:0007669"/>
    <property type="project" value="UniProtKB-KW"/>
</dbReference>
<name>A0A0B7NN72_9FUNG</name>
<dbReference type="CDD" id="cd01856">
    <property type="entry name" value="YlqF"/>
    <property type="match status" value="1"/>
</dbReference>
<keyword evidence="2" id="KW-0342">GTP-binding</keyword>
<feature type="region of interest" description="Disordered" evidence="3">
    <location>
        <begin position="340"/>
        <end position="371"/>
    </location>
</feature>
<accession>A0A0B7NN72</accession>
<dbReference type="Gene3D" id="3.40.50.300">
    <property type="entry name" value="P-loop containing nucleotide triphosphate hydrolases"/>
    <property type="match status" value="1"/>
</dbReference>
<proteinExistence type="predicted"/>
<dbReference type="GO" id="GO:0032543">
    <property type="term" value="P:mitochondrial translation"/>
    <property type="evidence" value="ECO:0007669"/>
    <property type="project" value="TreeGrafter"/>
</dbReference>
<evidence type="ECO:0000313" key="5">
    <source>
        <dbReference type="EMBL" id="CEP16828.1"/>
    </source>
</evidence>
<keyword evidence="6" id="KW-1185">Reference proteome</keyword>
<evidence type="ECO:0000256" key="1">
    <source>
        <dbReference type="ARBA" id="ARBA00022741"/>
    </source>
</evidence>
<feature type="domain" description="CP-type G" evidence="4">
    <location>
        <begin position="54"/>
        <end position="217"/>
    </location>
</feature>
<dbReference type="PROSITE" id="PS51721">
    <property type="entry name" value="G_CP"/>
    <property type="match status" value="1"/>
</dbReference>
<dbReference type="EMBL" id="LN733372">
    <property type="protein sequence ID" value="CEP16828.1"/>
    <property type="molecule type" value="Genomic_DNA"/>
</dbReference>
<sequence length="371" mass="40992">MHHIKLTTNPPTATTTTTTTTTTTIQMANRFIPRTTFPYDRVINWFPGHMAKGLRLISERLNSVDLVVEVRDARIPLSSVNPNFEKVVGRRPRLIVYNKFDLADQTTKAPITAAFGKHASMTPVVFTSCQTDNNIKEILNHAAELASPIPQVTLMVVGMPNVGKSSLINSLRRVGVGKGKAAATGAQPGVTRTVIGTVKVLEDPTVYLVDTPGVMVPHIADPVRSLKVALTGGIRDHLSDEQTMADYLLFRLNEFGAYDYAKWFKLPNDRPTNSVDDLLQGVAKRIGAVMKGGEYDTTMAAKFFIKHYRTGKLGQFTLDDVGPEALETFFESQKMYTTTNVNPGTLSRRQEKKAAKLEQRKNSRKTAKDEA</sequence>
<dbReference type="OrthoDB" id="269151at2759"/>
<dbReference type="NCBIfam" id="TIGR03596">
    <property type="entry name" value="GTPase_YlqF"/>
    <property type="match status" value="1"/>
</dbReference>
<dbReference type="AlphaFoldDB" id="A0A0B7NN72"/>
<dbReference type="GO" id="GO:0005739">
    <property type="term" value="C:mitochondrion"/>
    <property type="evidence" value="ECO:0007669"/>
    <property type="project" value="TreeGrafter"/>
</dbReference>
<dbReference type="STRING" id="35722.A0A0B7NN72"/>
<evidence type="ECO:0000256" key="2">
    <source>
        <dbReference type="ARBA" id="ARBA00023134"/>
    </source>
</evidence>
<reference evidence="5 6" key="1">
    <citation type="submission" date="2014-09" db="EMBL/GenBank/DDBJ databases">
        <authorList>
            <person name="Ellenberger Sabrina"/>
        </authorList>
    </citation>
    <scope>NUCLEOTIDE SEQUENCE [LARGE SCALE GENOMIC DNA]</scope>
    <source>
        <strain evidence="5 6">CBS 412.66</strain>
    </source>
</reference>
<protein>
    <recommendedName>
        <fullName evidence="4">CP-type G domain-containing protein</fullName>
    </recommendedName>
</protein>
<dbReference type="Proteomes" id="UP000054107">
    <property type="component" value="Unassembled WGS sequence"/>
</dbReference>
<dbReference type="InterPro" id="IPR027417">
    <property type="entry name" value="P-loop_NTPase"/>
</dbReference>
<organism evidence="5 6">
    <name type="scientific">Parasitella parasitica</name>
    <dbReference type="NCBI Taxonomy" id="35722"/>
    <lineage>
        <taxon>Eukaryota</taxon>
        <taxon>Fungi</taxon>
        <taxon>Fungi incertae sedis</taxon>
        <taxon>Mucoromycota</taxon>
        <taxon>Mucoromycotina</taxon>
        <taxon>Mucoromycetes</taxon>
        <taxon>Mucorales</taxon>
        <taxon>Mucorineae</taxon>
        <taxon>Mucoraceae</taxon>
        <taxon>Parasitella</taxon>
    </lineage>
</organism>
<dbReference type="Pfam" id="PF01926">
    <property type="entry name" value="MMR_HSR1"/>
    <property type="match status" value="1"/>
</dbReference>
<dbReference type="InterPro" id="IPR019991">
    <property type="entry name" value="GTP-bd_ribosome_bgen"/>
</dbReference>
<feature type="compositionally biased region" description="Basic and acidic residues" evidence="3">
    <location>
        <begin position="348"/>
        <end position="371"/>
    </location>
</feature>
<keyword evidence="1" id="KW-0547">Nucleotide-binding</keyword>
<evidence type="ECO:0000259" key="4">
    <source>
        <dbReference type="PROSITE" id="PS51721"/>
    </source>
</evidence>
<dbReference type="PANTHER" id="PTHR45782:SF4">
    <property type="entry name" value="MITOCHONDRIAL RIBOSOME-ASSOCIATED GTPASE 1"/>
    <property type="match status" value="1"/>
</dbReference>
<dbReference type="PANTHER" id="PTHR45782">
    <property type="entry name" value="MITOCHONDRIAL RIBOSOME-ASSOCIATED GTPASE 1"/>
    <property type="match status" value="1"/>
</dbReference>
<dbReference type="GO" id="GO:0003924">
    <property type="term" value="F:GTPase activity"/>
    <property type="evidence" value="ECO:0007669"/>
    <property type="project" value="TreeGrafter"/>
</dbReference>
<dbReference type="InterPro" id="IPR023179">
    <property type="entry name" value="GTP-bd_ortho_bundle_sf"/>
</dbReference>
<evidence type="ECO:0000256" key="3">
    <source>
        <dbReference type="SAM" id="MobiDB-lite"/>
    </source>
</evidence>
<gene>
    <name evidence="5" type="primary">PARPA_11107.1 scaffold 42800</name>
</gene>
<dbReference type="Gene3D" id="1.10.1580.10">
    <property type="match status" value="1"/>
</dbReference>
<dbReference type="InterPro" id="IPR006073">
    <property type="entry name" value="GTP-bd"/>
</dbReference>
<dbReference type="SUPFAM" id="SSF52540">
    <property type="entry name" value="P-loop containing nucleoside triphosphate hydrolases"/>
    <property type="match status" value="1"/>
</dbReference>
<dbReference type="InterPro" id="IPR030378">
    <property type="entry name" value="G_CP_dom"/>
</dbReference>
<evidence type="ECO:0000313" key="6">
    <source>
        <dbReference type="Proteomes" id="UP000054107"/>
    </source>
</evidence>